<evidence type="ECO:0000256" key="1">
    <source>
        <dbReference type="SAM" id="SignalP"/>
    </source>
</evidence>
<keyword evidence="1" id="KW-0732">Signal</keyword>
<evidence type="ECO:0000313" key="5">
    <source>
        <dbReference type="Proteomes" id="UP000396862"/>
    </source>
</evidence>
<name>A0A2P8C7X2_9BACT</name>
<feature type="chain" id="PRO_5015159573" description="PepSY-like beta-lactamase-inhibitor" evidence="1">
    <location>
        <begin position="23"/>
        <end position="108"/>
    </location>
</feature>
<dbReference type="OrthoDB" id="1099258at2"/>
<dbReference type="AlphaFoldDB" id="A0A2P8C7X2"/>
<dbReference type="EMBL" id="PYGC01000011">
    <property type="protein sequence ID" value="PSK81070.1"/>
    <property type="molecule type" value="Genomic_DNA"/>
</dbReference>
<dbReference type="Proteomes" id="UP000396862">
    <property type="component" value="Unassembled WGS sequence"/>
</dbReference>
<accession>A0A2P8C7X2</accession>
<evidence type="ECO:0000313" key="3">
    <source>
        <dbReference type="EMBL" id="PSK81070.1"/>
    </source>
</evidence>
<gene>
    <name evidence="3" type="ORF">CLV93_11147</name>
    <name evidence="2" type="ORF">JCM18694_24340</name>
</gene>
<dbReference type="EMBL" id="BLAU01000001">
    <property type="protein sequence ID" value="GET22188.1"/>
    <property type="molecule type" value="Genomic_DNA"/>
</dbReference>
<evidence type="ECO:0000313" key="4">
    <source>
        <dbReference type="Proteomes" id="UP000240621"/>
    </source>
</evidence>
<dbReference type="SUPFAM" id="SSF160574">
    <property type="entry name" value="BT0923-like"/>
    <property type="match status" value="1"/>
</dbReference>
<organism evidence="3 4">
    <name type="scientific">Prolixibacter denitrificans</name>
    <dbReference type="NCBI Taxonomy" id="1541063"/>
    <lineage>
        <taxon>Bacteria</taxon>
        <taxon>Pseudomonadati</taxon>
        <taxon>Bacteroidota</taxon>
        <taxon>Bacteroidia</taxon>
        <taxon>Marinilabiliales</taxon>
        <taxon>Prolixibacteraceae</taxon>
        <taxon>Prolixibacter</taxon>
    </lineage>
</organism>
<dbReference type="Gene3D" id="3.10.450.360">
    <property type="match status" value="1"/>
</dbReference>
<reference evidence="3 4" key="1">
    <citation type="submission" date="2018-03" db="EMBL/GenBank/DDBJ databases">
        <title>Genomic Encyclopedia of Archaeal and Bacterial Type Strains, Phase II (KMG-II): from individual species to whole genera.</title>
        <authorList>
            <person name="Goeker M."/>
        </authorList>
    </citation>
    <scope>NUCLEOTIDE SEQUENCE [LARGE SCALE GENOMIC DNA]</scope>
    <source>
        <strain evidence="3 4">DSM 27267</strain>
    </source>
</reference>
<proteinExistence type="predicted"/>
<protein>
    <recommendedName>
        <fullName evidence="6">PepSY-like beta-lactamase-inhibitor</fullName>
    </recommendedName>
</protein>
<dbReference type="RefSeq" id="WP_106543392.1">
    <property type="nucleotide sequence ID" value="NZ_BLAU01000001.1"/>
</dbReference>
<evidence type="ECO:0008006" key="6">
    <source>
        <dbReference type="Google" id="ProtNLM"/>
    </source>
</evidence>
<keyword evidence="5" id="KW-1185">Reference proteome</keyword>
<evidence type="ECO:0000313" key="2">
    <source>
        <dbReference type="EMBL" id="GET22188.1"/>
    </source>
</evidence>
<reference evidence="2 5" key="2">
    <citation type="submission" date="2019-10" db="EMBL/GenBank/DDBJ databases">
        <title>Prolixibacter strains distinguished by the presence of nitrate reductase genes were adept at nitrate-dependent anaerobic corrosion of metallic iron and carbon steel.</title>
        <authorList>
            <person name="Iino T."/>
            <person name="Shono N."/>
            <person name="Ito K."/>
            <person name="Nakamura R."/>
            <person name="Sueoka K."/>
            <person name="Harayama S."/>
            <person name="Ohkuma M."/>
        </authorList>
    </citation>
    <scope>NUCLEOTIDE SEQUENCE [LARGE SCALE GENOMIC DNA]</scope>
    <source>
        <strain evidence="2 5">MIC1-1</strain>
    </source>
</reference>
<sequence length="108" mass="11566">MKKVLIPLVLVFALGTGYVADAANSVSKTTNSSFVMQSDLKFISVDVADLPEAVTKAVASDYKDAKISQGFVATTEDGSKVYKVVLQLNGESMTAMYNEDGSKYEPES</sequence>
<feature type="signal peptide" evidence="1">
    <location>
        <begin position="1"/>
        <end position="22"/>
    </location>
</feature>
<dbReference type="Proteomes" id="UP000240621">
    <property type="component" value="Unassembled WGS sequence"/>
</dbReference>
<comment type="caution">
    <text evidence="3">The sequence shown here is derived from an EMBL/GenBank/DDBJ whole genome shotgun (WGS) entry which is preliminary data.</text>
</comment>